<reference evidence="7" key="1">
    <citation type="journal article" date="2019" name="Int. J. Syst. Evol. Microbiol.">
        <title>The Global Catalogue of Microorganisms (GCM) 10K type strain sequencing project: providing services to taxonomists for standard genome sequencing and annotation.</title>
        <authorList>
            <consortium name="The Broad Institute Genomics Platform"/>
            <consortium name="The Broad Institute Genome Sequencing Center for Infectious Disease"/>
            <person name="Wu L."/>
            <person name="Ma J."/>
        </authorList>
    </citation>
    <scope>NUCLEOTIDE SEQUENCE [LARGE SCALE GENOMIC DNA]</scope>
    <source>
        <strain evidence="7">JCM 17130</strain>
    </source>
</reference>
<dbReference type="Gene3D" id="2.30.120.10">
    <property type="match status" value="1"/>
</dbReference>
<dbReference type="Pfam" id="PF01804">
    <property type="entry name" value="Penicil_amidase"/>
    <property type="match status" value="1"/>
</dbReference>
<dbReference type="InterPro" id="IPR023343">
    <property type="entry name" value="Penicillin_amidase_dom1"/>
</dbReference>
<protein>
    <submittedName>
        <fullName evidence="6">Penicillin acylase family protein</fullName>
    </submittedName>
</protein>
<keyword evidence="4" id="KW-0865">Zymogen</keyword>
<dbReference type="PIRSF" id="PIRSF001227">
    <property type="entry name" value="Pen_acylase"/>
    <property type="match status" value="1"/>
</dbReference>
<dbReference type="PANTHER" id="PTHR34218">
    <property type="entry name" value="PEPTIDASE S45 PENICILLIN AMIDASE"/>
    <property type="match status" value="1"/>
</dbReference>
<evidence type="ECO:0000256" key="3">
    <source>
        <dbReference type="ARBA" id="ARBA00022801"/>
    </source>
</evidence>
<dbReference type="Gene3D" id="3.60.20.10">
    <property type="entry name" value="Glutamine Phosphoribosylpyrophosphate, subunit 1, domain 1"/>
    <property type="match status" value="1"/>
</dbReference>
<dbReference type="SUPFAM" id="SSF56235">
    <property type="entry name" value="N-terminal nucleophile aminohydrolases (Ntn hydrolases)"/>
    <property type="match status" value="1"/>
</dbReference>
<comment type="similarity">
    <text evidence="1">Belongs to the peptidase S45 family.</text>
</comment>
<keyword evidence="7" id="KW-1185">Reference proteome</keyword>
<dbReference type="InterPro" id="IPR043147">
    <property type="entry name" value="Penicillin_amidase_A-knob"/>
</dbReference>
<evidence type="ECO:0000313" key="6">
    <source>
        <dbReference type="EMBL" id="MFC5435254.1"/>
    </source>
</evidence>
<dbReference type="PANTHER" id="PTHR34218:SF3">
    <property type="entry name" value="ACYL-HOMOSERINE LACTONE ACYLASE PVDQ"/>
    <property type="match status" value="1"/>
</dbReference>
<gene>
    <name evidence="6" type="ORF">ACFPME_01715</name>
</gene>
<dbReference type="InterPro" id="IPR043146">
    <property type="entry name" value="Penicillin_amidase_N_B-knob"/>
</dbReference>
<dbReference type="Gene3D" id="1.10.439.10">
    <property type="entry name" value="Penicillin Amidohydrolase, domain 1"/>
    <property type="match status" value="1"/>
</dbReference>
<dbReference type="InterPro" id="IPR002692">
    <property type="entry name" value="S45"/>
</dbReference>
<evidence type="ECO:0000256" key="2">
    <source>
        <dbReference type="ARBA" id="ARBA00022729"/>
    </source>
</evidence>
<sequence length="746" mass="83160">MQAHAARQIRWPIRASLQRVRLPALLQAVALLLICASARAGASTSDQARWQRQAQAVTITRDDWGIAHVHGKTDADAVFGMAYAQAEDDFNRVETNYLNSIGRLAETEGEAAIWQDLRQKLFIDPVVLESLYAKSPAWLQTLMNSWADGLNYYLATHPDVHPRVIRHFEPWMALSFSEGSIGGDIERVSLDQLEAFYGHGRPALARVEPPSSWTEPTGSNGIAIAPQLTADGHALLLINPHTSFFFRSELQMTSDAGLDAYGAVTWGQFFIYQGFNHHIGWMHTSTGADVVDEFAETIVHKDGKPFYRYGKALRPVTTRSIDVPYRAKDGSMATRRFTAFFTHHGPVVREKDGKWIATALMNKPMEALEQSWLRTKANDYASYMKVAELKANSSNNTLFADDKGEIAYLHPQFIPGRDDRFDYTKPVDGSDPATDWQGLLPLDKAPHVLNPPNGWAMNTNDWPYSAAGKYSPKRADYPRYMDTFGENPRGIHATGLLTGAHDLSMAGLITKAFDSYLPAFARQLPILIADYDALPADDPLRPRLKGQIAMLRNWDYHWGIASMPTSLAVFWGDTLWDEVDKADTSESLSVYDIMARKAGAKARLGALVEASDRLTKDFGSWGVPWGEINRFQRLNGDIVQPFDDAKPSIPVPFVSSRWGSLASFGAHRWPGTKRYYGTGGNSFVAVVEFGPKVRARAITAGGESGHPDSPHFNDEAERYTTGNLREVYFWPEQLKGHTERAYHPGP</sequence>
<dbReference type="InterPro" id="IPR014395">
    <property type="entry name" value="Pen/GL7ACA/AHL_acylase"/>
</dbReference>
<evidence type="ECO:0000256" key="1">
    <source>
        <dbReference type="ARBA" id="ARBA00006586"/>
    </source>
</evidence>
<evidence type="ECO:0000313" key="7">
    <source>
        <dbReference type="Proteomes" id="UP001596013"/>
    </source>
</evidence>
<dbReference type="RefSeq" id="WP_377301383.1">
    <property type="nucleotide sequence ID" value="NZ_JBHSMK010000002.1"/>
</dbReference>
<evidence type="ECO:0000256" key="5">
    <source>
        <dbReference type="SAM" id="SignalP"/>
    </source>
</evidence>
<comment type="caution">
    <text evidence="6">The sequence shown here is derived from an EMBL/GenBank/DDBJ whole genome shotgun (WGS) entry which is preliminary data.</text>
</comment>
<feature type="signal peptide" evidence="5">
    <location>
        <begin position="1"/>
        <end position="40"/>
    </location>
</feature>
<keyword evidence="3" id="KW-0378">Hydrolase</keyword>
<accession>A0ABW0JGR6</accession>
<feature type="chain" id="PRO_5046557038" evidence="5">
    <location>
        <begin position="41"/>
        <end position="746"/>
    </location>
</feature>
<name>A0ABW0JGR6_9GAMM</name>
<proteinExistence type="inferred from homology"/>
<dbReference type="InterPro" id="IPR029055">
    <property type="entry name" value="Ntn_hydrolases_N"/>
</dbReference>
<dbReference type="Gene3D" id="1.10.1400.10">
    <property type="match status" value="1"/>
</dbReference>
<organism evidence="6 7">
    <name type="scientific">Rhodanobacter umsongensis</name>
    <dbReference type="NCBI Taxonomy" id="633153"/>
    <lineage>
        <taxon>Bacteria</taxon>
        <taxon>Pseudomonadati</taxon>
        <taxon>Pseudomonadota</taxon>
        <taxon>Gammaproteobacteria</taxon>
        <taxon>Lysobacterales</taxon>
        <taxon>Rhodanobacteraceae</taxon>
        <taxon>Rhodanobacter</taxon>
    </lineage>
</organism>
<dbReference type="EMBL" id="JBHSMK010000002">
    <property type="protein sequence ID" value="MFC5435254.1"/>
    <property type="molecule type" value="Genomic_DNA"/>
</dbReference>
<evidence type="ECO:0000256" key="4">
    <source>
        <dbReference type="ARBA" id="ARBA00023145"/>
    </source>
</evidence>
<keyword evidence="2 5" id="KW-0732">Signal</keyword>
<dbReference type="Proteomes" id="UP001596013">
    <property type="component" value="Unassembled WGS sequence"/>
</dbReference>